<dbReference type="PANTHER" id="PTHR11474:SF126">
    <property type="entry name" value="TYROSINASE-LIKE PROTEIN TYR-1-RELATED"/>
    <property type="match status" value="1"/>
</dbReference>
<evidence type="ECO:0000313" key="9">
    <source>
        <dbReference type="Proteomes" id="UP001465668"/>
    </source>
</evidence>
<organism evidence="8 9">
    <name type="scientific">Seiridium cardinale</name>
    <dbReference type="NCBI Taxonomy" id="138064"/>
    <lineage>
        <taxon>Eukaryota</taxon>
        <taxon>Fungi</taxon>
        <taxon>Dikarya</taxon>
        <taxon>Ascomycota</taxon>
        <taxon>Pezizomycotina</taxon>
        <taxon>Sordariomycetes</taxon>
        <taxon>Xylariomycetidae</taxon>
        <taxon>Amphisphaeriales</taxon>
        <taxon>Sporocadaceae</taxon>
        <taxon>Seiridium</taxon>
    </lineage>
</organism>
<feature type="compositionally biased region" description="Polar residues" evidence="3">
    <location>
        <begin position="350"/>
        <end position="374"/>
    </location>
</feature>
<feature type="transmembrane region" description="Helical" evidence="4">
    <location>
        <begin position="602"/>
        <end position="624"/>
    </location>
</feature>
<feature type="region of interest" description="Disordered" evidence="3">
    <location>
        <begin position="1131"/>
        <end position="1155"/>
    </location>
</feature>
<comment type="caution">
    <text evidence="8">The sequence shown here is derived from an EMBL/GenBank/DDBJ whole genome shotgun (WGS) entry which is preliminary data.</text>
</comment>
<feature type="region of interest" description="Disordered" evidence="3">
    <location>
        <begin position="416"/>
        <end position="448"/>
    </location>
</feature>
<evidence type="ECO:0000256" key="2">
    <source>
        <dbReference type="ARBA" id="ARBA00023008"/>
    </source>
</evidence>
<dbReference type="PROSITE" id="PS00498">
    <property type="entry name" value="TYROSINASE_2"/>
    <property type="match status" value="1"/>
</dbReference>
<feature type="region of interest" description="Disordered" evidence="3">
    <location>
        <begin position="348"/>
        <end position="374"/>
    </location>
</feature>
<protein>
    <recommendedName>
        <fullName evidence="6 7">Tyrosinase copper-binding domain-containing protein</fullName>
    </recommendedName>
</protein>
<evidence type="ECO:0000259" key="7">
    <source>
        <dbReference type="PROSITE" id="PS00498"/>
    </source>
</evidence>
<sequence length="1155" mass="126941">MKCILALAAFVAATTAATCDSPVQRKSFTSLADDEKQSYIDAVLCLTTHDAMFDLYDGAVTLWDEQQYLHLTMSNYIHDVGQFLPWHRYYMTLHEKFLQTYCNYTGGIPYWDEQADADNITSSAVWDAVNGVGGDGNSSDSDVVTDGPFANMQLHVAAESFNKVIPKTATYYLNRSISVTTFYGTNQTYVDACYDLDTYEEAWSCYAAKPHASAHAGTGGTVSLRAFPFHAYKADELTICLGKQMQDAALSPGDPIFFLHHTNLDRLWWLWQSANLTARLTDMGGQNVPTAAFNAQNNWAAPGANLTDYSGDPANVTTLSHVLSMYDMIPNVTIADIMDIGGDVPKIAMSTKSENGSSRTTESTLSDRTTQNNMRETMSFELDDLSSYSVNPMINITYIEDHGIVDGAYSETRQLISRQQSQDNTSTRTPSQNPHPDQQCDSASTTRRTNMCTPALESYVTAESEKSAPSNGHNVREKPKAVASIKKSKALMLFTMFHLPALSVTLALLGLYTGKAAWPLPGPSANVLNAIQFAAKMHEALIIASITDIVFHRLRYGLLGDRGVPLGYLAAPFQISSIYFFLTKEFWGPITSARQIHHILTALLLLLSMVLASTSGPSSAILMIPRLGWSAMSDSILGSKSGAGTIILPDIYLGTSLRAWFGTLGNYPVECPTSGWRDLIASLTEIFLNDRGWDAAANDANFTVASLTGSRFISAGTLQLSNRTTNNSVAYATSPSDFLASALNWKSNQILDQDPSLLFRIAPGQPRHINFTSWMQPVTLVYCAPNSNDNMDSDINFAFADGPHAPFNISFPSSVLLDKLEHGLSGNRTTQTVFLKERESIPFPISAITLFAGLDGTRPYYQSMEICLTEASWAASDVELLRNGTATPIPQSTIDLDVHQILQGGLEQRQVIRLGNDWIESLNQIVPVIGGLDDTSNVDFFTYIASFCSRVTLGQICRSVFLSSFLADALSRFQLIYPNVYYSSAANGTSFGFRALHSPEYNQHSNALTIGALNETHLKDHRIYLDIPLNLSEQMYGYRFDNITIIIAMSILLLHVTLVVFHTIVGILGRTWSSNAWSGLGELLALALQSDRIKELPNTGAGASEAATWIMITKVREIKAENRLQLVLSDGTDNSKQDDMEEEVVGIPKPDWKYS</sequence>
<dbReference type="Proteomes" id="UP001465668">
    <property type="component" value="Unassembled WGS sequence"/>
</dbReference>
<feature type="chain" id="PRO_5045987875" description="Tyrosinase copper-binding domain-containing protein" evidence="5">
    <location>
        <begin position="17"/>
        <end position="1155"/>
    </location>
</feature>
<feature type="domain" description="Tyrosinase copper-binding" evidence="7">
    <location>
        <begin position="254"/>
        <end position="265"/>
    </location>
</feature>
<feature type="transmembrane region" description="Helical" evidence="4">
    <location>
        <begin position="490"/>
        <end position="512"/>
    </location>
</feature>
<keyword evidence="5" id="KW-0732">Signal</keyword>
<proteinExistence type="predicted"/>
<evidence type="ECO:0000313" key="8">
    <source>
        <dbReference type="EMBL" id="KAK9772555.1"/>
    </source>
</evidence>
<dbReference type="PRINTS" id="PR00092">
    <property type="entry name" value="TYROSINASE"/>
</dbReference>
<evidence type="ECO:0000256" key="5">
    <source>
        <dbReference type="SAM" id="SignalP"/>
    </source>
</evidence>
<dbReference type="EMBL" id="JARVKM010000060">
    <property type="protein sequence ID" value="KAK9772555.1"/>
    <property type="molecule type" value="Genomic_DNA"/>
</dbReference>
<keyword evidence="2" id="KW-0186">Copper</keyword>
<dbReference type="Gene3D" id="1.10.1280.10">
    <property type="entry name" value="Di-copper center containing domain from catechol oxidase"/>
    <property type="match status" value="1"/>
</dbReference>
<dbReference type="PROSITE" id="PS00497">
    <property type="entry name" value="TYROSINASE_1"/>
    <property type="match status" value="1"/>
</dbReference>
<name>A0ABR2XFU4_9PEZI</name>
<keyword evidence="4" id="KW-1133">Transmembrane helix</keyword>
<keyword evidence="4" id="KW-0812">Transmembrane</keyword>
<dbReference type="InterPro" id="IPR050316">
    <property type="entry name" value="Tyrosinase/Hemocyanin"/>
</dbReference>
<evidence type="ECO:0000259" key="6">
    <source>
        <dbReference type="PROSITE" id="PS00497"/>
    </source>
</evidence>
<gene>
    <name evidence="8" type="ORF">SCAR479_10772</name>
</gene>
<feature type="domain" description="Tyrosinase copper-binding" evidence="6">
    <location>
        <begin position="78"/>
        <end position="95"/>
    </location>
</feature>
<reference evidence="8 9" key="1">
    <citation type="submission" date="2024-02" db="EMBL/GenBank/DDBJ databases">
        <title>First draft genome assembly of two strains of Seiridium cardinale.</title>
        <authorList>
            <person name="Emiliani G."/>
            <person name="Scali E."/>
        </authorList>
    </citation>
    <scope>NUCLEOTIDE SEQUENCE [LARGE SCALE GENOMIC DNA]</scope>
    <source>
        <strain evidence="8 9">BM-138-000479</strain>
    </source>
</reference>
<evidence type="ECO:0000256" key="1">
    <source>
        <dbReference type="ARBA" id="ARBA00022723"/>
    </source>
</evidence>
<keyword evidence="1" id="KW-0479">Metal-binding</keyword>
<feature type="region of interest" description="Disordered" evidence="3">
    <location>
        <begin position="460"/>
        <end position="479"/>
    </location>
</feature>
<dbReference type="InterPro" id="IPR008922">
    <property type="entry name" value="Di-copper_centre_dom_sf"/>
</dbReference>
<keyword evidence="4" id="KW-0472">Membrane</keyword>
<dbReference type="Pfam" id="PF00264">
    <property type="entry name" value="Tyrosinase"/>
    <property type="match status" value="1"/>
</dbReference>
<feature type="transmembrane region" description="Helical" evidence="4">
    <location>
        <begin position="1043"/>
        <end position="1068"/>
    </location>
</feature>
<dbReference type="SUPFAM" id="SSF48056">
    <property type="entry name" value="Di-copper centre-containing domain"/>
    <property type="match status" value="1"/>
</dbReference>
<dbReference type="PANTHER" id="PTHR11474">
    <property type="entry name" value="TYROSINASE FAMILY MEMBER"/>
    <property type="match status" value="1"/>
</dbReference>
<keyword evidence="9" id="KW-1185">Reference proteome</keyword>
<evidence type="ECO:0000256" key="4">
    <source>
        <dbReference type="SAM" id="Phobius"/>
    </source>
</evidence>
<evidence type="ECO:0000256" key="3">
    <source>
        <dbReference type="SAM" id="MobiDB-lite"/>
    </source>
</evidence>
<dbReference type="InterPro" id="IPR002227">
    <property type="entry name" value="Tyrosinase_Cu-bd"/>
</dbReference>
<feature type="signal peptide" evidence="5">
    <location>
        <begin position="1"/>
        <end position="16"/>
    </location>
</feature>
<accession>A0ABR2XFU4</accession>